<evidence type="ECO:0000256" key="14">
    <source>
        <dbReference type="ARBA" id="ARBA00023180"/>
    </source>
</evidence>
<evidence type="ECO:0000313" key="19">
    <source>
        <dbReference type="Proteomes" id="UP000241818"/>
    </source>
</evidence>
<accession>A0A2T3B9W0</accession>
<gene>
    <name evidence="18" type="ORF">M430DRAFT_133212</name>
</gene>
<keyword evidence="9 15" id="KW-0378">Hydrolase</keyword>
<dbReference type="InterPro" id="IPR015366">
    <property type="entry name" value="S53_propep"/>
</dbReference>
<evidence type="ECO:0000313" key="18">
    <source>
        <dbReference type="EMBL" id="PSS25070.1"/>
    </source>
</evidence>
<dbReference type="GO" id="GO:0008240">
    <property type="term" value="F:tripeptidyl-peptidase activity"/>
    <property type="evidence" value="ECO:0007669"/>
    <property type="project" value="UniProtKB-EC"/>
</dbReference>
<dbReference type="GO" id="GO:0006508">
    <property type="term" value="P:proteolysis"/>
    <property type="evidence" value="ECO:0007669"/>
    <property type="project" value="UniProtKB-KW"/>
</dbReference>
<keyword evidence="14" id="KW-0325">Glycoprotein</keyword>
<evidence type="ECO:0000256" key="11">
    <source>
        <dbReference type="ARBA" id="ARBA00022837"/>
    </source>
</evidence>
<evidence type="ECO:0000256" key="7">
    <source>
        <dbReference type="ARBA" id="ARBA00022723"/>
    </source>
</evidence>
<evidence type="ECO:0000256" key="10">
    <source>
        <dbReference type="ARBA" id="ARBA00022825"/>
    </source>
</evidence>
<dbReference type="EMBL" id="KZ679007">
    <property type="protein sequence ID" value="PSS25070.1"/>
    <property type="molecule type" value="Genomic_DNA"/>
</dbReference>
<feature type="active site" description="Charge relay system" evidence="15">
    <location>
        <position position="331"/>
    </location>
</feature>
<feature type="active site" description="Charge relay system" evidence="15">
    <location>
        <position position="577"/>
    </location>
</feature>
<dbReference type="PROSITE" id="PS51695">
    <property type="entry name" value="SEDOLISIN"/>
    <property type="match status" value="1"/>
</dbReference>
<evidence type="ECO:0000256" key="8">
    <source>
        <dbReference type="ARBA" id="ARBA00022729"/>
    </source>
</evidence>
<dbReference type="GO" id="GO:0005576">
    <property type="term" value="C:extracellular region"/>
    <property type="evidence" value="ECO:0007669"/>
    <property type="project" value="UniProtKB-SubCell"/>
</dbReference>
<keyword evidence="8 16" id="KW-0732">Signal</keyword>
<keyword evidence="11 15" id="KW-0106">Calcium</keyword>
<comment type="catalytic activity">
    <reaction evidence="1">
        <text>Release of an N-terminal tripeptide from a polypeptide.</text>
        <dbReference type="EC" id="3.4.14.10"/>
    </reaction>
</comment>
<dbReference type="InParanoid" id="A0A2T3B9W0"/>
<feature type="binding site" evidence="15">
    <location>
        <position position="619"/>
    </location>
    <ligand>
        <name>Ca(2+)</name>
        <dbReference type="ChEBI" id="CHEBI:29108"/>
    </ligand>
</feature>
<keyword evidence="6 15" id="KW-0645">Protease</keyword>
<comment type="function">
    <text evidence="2">Secreted tripeptidyl-peptidase which degrades proteins at acidic pHs and is involved in virulence.</text>
</comment>
<keyword evidence="13" id="KW-0865">Zymogen</keyword>
<comment type="subcellular location">
    <subcellularLocation>
        <location evidence="3">Secreted</location>
        <location evidence="3">Extracellular space</location>
    </subcellularLocation>
</comment>
<evidence type="ECO:0000256" key="2">
    <source>
        <dbReference type="ARBA" id="ARBA00002451"/>
    </source>
</evidence>
<dbReference type="InterPro" id="IPR036852">
    <property type="entry name" value="Peptidase_S8/S53_dom_sf"/>
</dbReference>
<protein>
    <recommendedName>
        <fullName evidence="4">tripeptidyl-peptidase II</fullName>
        <ecNumber evidence="4">3.4.14.10</ecNumber>
    </recommendedName>
</protein>
<evidence type="ECO:0000256" key="16">
    <source>
        <dbReference type="SAM" id="SignalP"/>
    </source>
</evidence>
<keyword evidence="7 15" id="KW-0479">Metal-binding</keyword>
<dbReference type="OrthoDB" id="409122at2759"/>
<dbReference type="Pfam" id="PF09286">
    <property type="entry name" value="Pro-kuma_activ"/>
    <property type="match status" value="1"/>
</dbReference>
<dbReference type="RefSeq" id="XP_024723669.1">
    <property type="nucleotide sequence ID" value="XM_024862286.1"/>
</dbReference>
<evidence type="ECO:0000256" key="15">
    <source>
        <dbReference type="PROSITE-ProRule" id="PRU01032"/>
    </source>
</evidence>
<dbReference type="PANTHER" id="PTHR14218">
    <property type="entry name" value="PROTEASE S8 TRIPEPTIDYL PEPTIDASE I CLN2"/>
    <property type="match status" value="1"/>
</dbReference>
<comment type="cofactor">
    <cofactor evidence="15">
        <name>Ca(2+)</name>
        <dbReference type="ChEBI" id="CHEBI:29108"/>
    </cofactor>
    <text evidence="15">Binds 1 Ca(2+) ion per subunit.</text>
</comment>
<feature type="binding site" evidence="15">
    <location>
        <position position="618"/>
    </location>
    <ligand>
        <name>Ca(2+)</name>
        <dbReference type="ChEBI" id="CHEBI:29108"/>
    </ligand>
</feature>
<dbReference type="GO" id="GO:0004252">
    <property type="term" value="F:serine-type endopeptidase activity"/>
    <property type="evidence" value="ECO:0007669"/>
    <property type="project" value="UniProtKB-UniRule"/>
</dbReference>
<dbReference type="STRING" id="857342.A0A2T3B9W0"/>
<feature type="signal peptide" evidence="16">
    <location>
        <begin position="1"/>
        <end position="17"/>
    </location>
</feature>
<dbReference type="Gene3D" id="3.40.50.200">
    <property type="entry name" value="Peptidase S8/S53 domain"/>
    <property type="match status" value="1"/>
</dbReference>
<keyword evidence="12" id="KW-0843">Virulence</keyword>
<dbReference type="SMART" id="SM00944">
    <property type="entry name" value="Pro-kuma_activ"/>
    <property type="match status" value="1"/>
</dbReference>
<proteinExistence type="predicted"/>
<dbReference type="InterPro" id="IPR030400">
    <property type="entry name" value="Sedolisin_dom"/>
</dbReference>
<evidence type="ECO:0000259" key="17">
    <source>
        <dbReference type="PROSITE" id="PS51695"/>
    </source>
</evidence>
<dbReference type="SUPFAM" id="SSF54897">
    <property type="entry name" value="Protease propeptides/inhibitors"/>
    <property type="match status" value="1"/>
</dbReference>
<dbReference type="FunFam" id="3.40.50.200:FF:000015">
    <property type="entry name" value="Tripeptidyl peptidase A"/>
    <property type="match status" value="1"/>
</dbReference>
<dbReference type="CDD" id="cd04056">
    <property type="entry name" value="Peptidases_S53"/>
    <property type="match status" value="1"/>
</dbReference>
<name>A0A2T3B9W0_AMORE</name>
<dbReference type="Proteomes" id="UP000241818">
    <property type="component" value="Unassembled WGS sequence"/>
</dbReference>
<dbReference type="PANTHER" id="PTHR14218:SF19">
    <property type="entry name" value="SERINE PROTEASE AORO, PUTATIVE (AFU_ORTHOLOGUE AFUA_6G10250)-RELATED"/>
    <property type="match status" value="1"/>
</dbReference>
<dbReference type="AlphaFoldDB" id="A0A2T3B9W0"/>
<feature type="domain" description="Peptidase S53" evidence="17">
    <location>
        <begin position="250"/>
        <end position="659"/>
    </location>
</feature>
<keyword evidence="19" id="KW-1185">Reference proteome</keyword>
<evidence type="ECO:0000256" key="1">
    <source>
        <dbReference type="ARBA" id="ARBA00001910"/>
    </source>
</evidence>
<dbReference type="EC" id="3.4.14.10" evidence="4"/>
<keyword evidence="5" id="KW-0964">Secreted</keyword>
<evidence type="ECO:0000256" key="6">
    <source>
        <dbReference type="ARBA" id="ARBA00022670"/>
    </source>
</evidence>
<evidence type="ECO:0000256" key="13">
    <source>
        <dbReference type="ARBA" id="ARBA00023145"/>
    </source>
</evidence>
<organism evidence="18 19">
    <name type="scientific">Amorphotheca resinae ATCC 22711</name>
    <dbReference type="NCBI Taxonomy" id="857342"/>
    <lineage>
        <taxon>Eukaryota</taxon>
        <taxon>Fungi</taxon>
        <taxon>Dikarya</taxon>
        <taxon>Ascomycota</taxon>
        <taxon>Pezizomycotina</taxon>
        <taxon>Leotiomycetes</taxon>
        <taxon>Helotiales</taxon>
        <taxon>Amorphothecaceae</taxon>
        <taxon>Amorphotheca</taxon>
    </lineage>
</organism>
<dbReference type="CDD" id="cd11377">
    <property type="entry name" value="Pro-peptidase_S53"/>
    <property type="match status" value="1"/>
</dbReference>
<dbReference type="GO" id="GO:0046872">
    <property type="term" value="F:metal ion binding"/>
    <property type="evidence" value="ECO:0007669"/>
    <property type="project" value="UniProtKB-UniRule"/>
</dbReference>
<dbReference type="InterPro" id="IPR050819">
    <property type="entry name" value="Tripeptidyl-peptidase_I"/>
</dbReference>
<evidence type="ECO:0000256" key="12">
    <source>
        <dbReference type="ARBA" id="ARBA00023026"/>
    </source>
</evidence>
<sequence length="660" mass="71470">MRFSLLAVCGLLAGAIAAPTAHSRRHVVHERRSRLPANWRRSTKLSSDAVLPLRIALTQSNLDRAEEFLMDVSHPDSPNFGKHWTSKQVAETFAPSDETVAAVTQWLLEAGIVPDRVKQSQSLNWLHAEVTVEEAEALLKTKYYRYTHSQTGQAHVACDEYSIPEDIQRHVDFITPTLHFDAKIQAPKKRRALDEREIDIVKRQTSAIGHDVQPGSAHAIGSPGDASLPKKGANIPFSTVLTELENCDVSIVPSCLRALYLIPEDFPAHPNNSYGIVEYTPQAYLPDDLDMFFRNFSPALVGKRPTFESIDGGYLQTEVEDFGYNGESDLDLEYAMSLVYPQTVTLYQTGDSVEGASFNNFLDALDSSYCTYEGGDDATQDSVYPDPYGGYQGPEDCGGFTASKVISTSYAYNEADLTPFYEIRQCNEYLKLGLQGITFLYSSGDYGVAGNGGQCIDTTTGAYNNGTSGMFNPSFPGTCPYITSVGATQVKPGATVTQPEEAAESVIYSGGGFSNVFSMPSYQASAVKSYFASHAPPYGPDRYNTSQTSRGFPDVAANGVNYVIAIDSAFSYVYGTSASSPTFGSVITLLNAARMDVGKSSLGFLNPALYANPGIMNDITAGGNQGCGTPGFTAVEGWDPVTGLGTPNFLKMLPYFLSLP</sequence>
<dbReference type="GeneID" id="36570367"/>
<feature type="binding site" evidence="15">
    <location>
        <position position="637"/>
    </location>
    <ligand>
        <name>Ca(2+)</name>
        <dbReference type="ChEBI" id="CHEBI:29108"/>
    </ligand>
</feature>
<evidence type="ECO:0000256" key="9">
    <source>
        <dbReference type="ARBA" id="ARBA00022801"/>
    </source>
</evidence>
<feature type="active site" description="Charge relay system" evidence="15">
    <location>
        <position position="327"/>
    </location>
</feature>
<feature type="chain" id="PRO_5015628623" description="tripeptidyl-peptidase II" evidence="16">
    <location>
        <begin position="18"/>
        <end position="660"/>
    </location>
</feature>
<evidence type="ECO:0000256" key="3">
    <source>
        <dbReference type="ARBA" id="ARBA00004239"/>
    </source>
</evidence>
<evidence type="ECO:0000256" key="4">
    <source>
        <dbReference type="ARBA" id="ARBA00012462"/>
    </source>
</evidence>
<dbReference type="SUPFAM" id="SSF52743">
    <property type="entry name" value="Subtilisin-like"/>
    <property type="match status" value="1"/>
</dbReference>
<keyword evidence="10 15" id="KW-0720">Serine protease</keyword>
<feature type="binding site" evidence="15">
    <location>
        <position position="639"/>
    </location>
    <ligand>
        <name>Ca(2+)</name>
        <dbReference type="ChEBI" id="CHEBI:29108"/>
    </ligand>
</feature>
<reference evidence="18 19" key="1">
    <citation type="journal article" date="2018" name="New Phytol.">
        <title>Comparative genomics and transcriptomics depict ericoid mycorrhizal fungi as versatile saprotrophs and plant mutualists.</title>
        <authorList>
            <person name="Martino E."/>
            <person name="Morin E."/>
            <person name="Grelet G.A."/>
            <person name="Kuo A."/>
            <person name="Kohler A."/>
            <person name="Daghino S."/>
            <person name="Barry K.W."/>
            <person name="Cichocki N."/>
            <person name="Clum A."/>
            <person name="Dockter R.B."/>
            <person name="Hainaut M."/>
            <person name="Kuo R.C."/>
            <person name="LaButti K."/>
            <person name="Lindahl B.D."/>
            <person name="Lindquist E.A."/>
            <person name="Lipzen A."/>
            <person name="Khouja H.R."/>
            <person name="Magnuson J."/>
            <person name="Murat C."/>
            <person name="Ohm R.A."/>
            <person name="Singer S.W."/>
            <person name="Spatafora J.W."/>
            <person name="Wang M."/>
            <person name="Veneault-Fourrey C."/>
            <person name="Henrissat B."/>
            <person name="Grigoriev I.V."/>
            <person name="Martin F.M."/>
            <person name="Perotto S."/>
        </authorList>
    </citation>
    <scope>NUCLEOTIDE SEQUENCE [LARGE SCALE GENOMIC DNA]</scope>
    <source>
        <strain evidence="18 19">ATCC 22711</strain>
    </source>
</reference>
<evidence type="ECO:0000256" key="5">
    <source>
        <dbReference type="ARBA" id="ARBA00022525"/>
    </source>
</evidence>